<dbReference type="GO" id="GO:0071014">
    <property type="term" value="C:post-mRNA release spliceosomal complex"/>
    <property type="evidence" value="ECO:0007669"/>
    <property type="project" value="TreeGrafter"/>
</dbReference>
<dbReference type="InterPro" id="IPR002376">
    <property type="entry name" value="Formyl_transf_N"/>
</dbReference>
<accession>A0A7C8UMR9</accession>
<dbReference type="Proteomes" id="UP000614610">
    <property type="component" value="Unassembled WGS sequence"/>
</dbReference>
<dbReference type="PANTHER" id="PTHR12111">
    <property type="entry name" value="SPLICING FACTOR YJU2"/>
    <property type="match status" value="1"/>
</dbReference>
<dbReference type="Pfam" id="PF04502">
    <property type="entry name" value="Saf4_Yju2"/>
    <property type="match status" value="1"/>
</dbReference>
<evidence type="ECO:0000313" key="6">
    <source>
        <dbReference type="Proteomes" id="UP000483672"/>
    </source>
</evidence>
<keyword evidence="5" id="KW-0808">Transferase</keyword>
<dbReference type="PANTHER" id="PTHR12111:SF2">
    <property type="entry name" value="SPLICING FACTOR YJU2B-RELATED"/>
    <property type="match status" value="1"/>
</dbReference>
<comment type="similarity">
    <text evidence="1">Belongs to the CWC16 family.</text>
</comment>
<evidence type="ECO:0000259" key="3">
    <source>
        <dbReference type="Pfam" id="PF00551"/>
    </source>
</evidence>
<dbReference type="SUPFAM" id="SSF53328">
    <property type="entry name" value="Formyltransferase"/>
    <property type="match status" value="1"/>
</dbReference>
<organism evidence="5 6">
    <name type="scientific">Orbilia oligospora</name>
    <name type="common">Nematode-trapping fungus</name>
    <name type="synonym">Arthrobotrys oligospora</name>
    <dbReference type="NCBI Taxonomy" id="2813651"/>
    <lineage>
        <taxon>Eukaryota</taxon>
        <taxon>Fungi</taxon>
        <taxon>Dikarya</taxon>
        <taxon>Ascomycota</taxon>
        <taxon>Pezizomycotina</taxon>
        <taxon>Orbiliomycetes</taxon>
        <taxon>Orbiliales</taxon>
        <taxon>Orbiliaceae</taxon>
        <taxon>Orbilia</taxon>
    </lineage>
</organism>
<evidence type="ECO:0000313" key="5">
    <source>
        <dbReference type="EMBL" id="KAF3219720.1"/>
    </source>
</evidence>
<dbReference type="OrthoDB" id="10268103at2759"/>
<gene>
    <name evidence="5" type="primary">FMT1_1</name>
    <name evidence="4" type="synonym">FMT1</name>
    <name evidence="5" type="ORF">TWF191_007693</name>
    <name evidence="4" type="ORF">TWF679_008457</name>
</gene>
<feature type="domain" description="Formyl transferase N-terminal" evidence="3">
    <location>
        <begin position="351"/>
        <end position="508"/>
    </location>
</feature>
<protein>
    <recommendedName>
        <fullName evidence="2">methionyl-tRNA formyltransferase</fullName>
        <ecNumber evidence="2">2.1.2.9</ecNumber>
    </recommendedName>
</protein>
<dbReference type="InterPro" id="IPR007590">
    <property type="entry name" value="Saf4/Yju2"/>
</dbReference>
<evidence type="ECO:0000313" key="4">
    <source>
        <dbReference type="EMBL" id="KAF3207106.1"/>
    </source>
</evidence>
<evidence type="ECO:0000256" key="2">
    <source>
        <dbReference type="ARBA" id="ARBA00012261"/>
    </source>
</evidence>
<dbReference type="InterPro" id="IPR041711">
    <property type="entry name" value="Met-tRNA-FMT_N"/>
</dbReference>
<dbReference type="EC" id="2.1.2.9" evidence="2"/>
<name>A0A7C8UMR9_ORBOL</name>
<sequence length="717" mass="82009">MQGFNMGRYLPPDWDPSKINWNKQAGKSHALGNRASKLSSQGSLTVRFETPFNIWCSHCNNHIAQGVRFNAEKKKIGNYYTTPIFSFRVKHSVCNGWIEIHTDPKNTTYKVVEGGKRQSEPDPDREGVIKIKDPEEIDRLENPFAKLEQKATDNAEKSQHAKRLDELSRLSDRMWEDPYTHSQKVRKIFRQEKKARKEVEKDTEAIRDKHSLAITLLPETNEDIRLAKLVDFSDGQYMKAVDEAHSRPLFGEAEKVVEKSIRRDGKPMLKKDIAMKKSKERLQRDLRRSTRQKMDPFLQDTFDSSRKEQDGADVGVWLKRKRSRPLVSNQDTSTAENEELAENQEAPASIKILFCGSDDFSLRSLKALQAIQESTQNSSIESIDVVIKHEKPSGRGLKGHRANPIRDFAESKSLNIFSLDEEQFNDWKPPRTVDLIIAVSFGLFIPSRILEYARFGGLNVHPSFLPKYWGASPIQHAIINDDKTTGVVVQTLHPEKFDAGRIIAKSDPVDIEVDTTIFPPPITHPESPYRKLESKLGDIGASLLTDVIKNQHYDHVVQQRLPEIETGETRKRAPLLTTEDSRIIFEEMTGREVFLRSLVFDHLFCYRRKLKASKKAQHFVRMTMGPFRLPTPEEHKSYLKGAKESTQWIFVPHTSPVTGKRVKGKPGSVALQIRPDEWVCFESCTVAGKSKQNAKAWDQVDRKTVKLFSWDSEKGSK</sequence>
<dbReference type="GO" id="GO:0000398">
    <property type="term" value="P:mRNA splicing, via spliceosome"/>
    <property type="evidence" value="ECO:0007669"/>
    <property type="project" value="InterPro"/>
</dbReference>
<comment type="caution">
    <text evidence="5">The sequence shown here is derived from an EMBL/GenBank/DDBJ whole genome shotgun (WGS) entry which is preliminary data.</text>
</comment>
<dbReference type="GO" id="GO:0004479">
    <property type="term" value="F:methionyl-tRNA formyltransferase activity"/>
    <property type="evidence" value="ECO:0007669"/>
    <property type="project" value="UniProtKB-EC"/>
</dbReference>
<evidence type="ECO:0000256" key="1">
    <source>
        <dbReference type="ARBA" id="ARBA00005595"/>
    </source>
</evidence>
<dbReference type="GO" id="GO:0005684">
    <property type="term" value="C:U2-type spliceosomal complex"/>
    <property type="evidence" value="ECO:0007669"/>
    <property type="project" value="TreeGrafter"/>
</dbReference>
<dbReference type="AlphaFoldDB" id="A0A7C8UMR9"/>
<dbReference type="CDD" id="cd08646">
    <property type="entry name" value="FMT_core_Met-tRNA-FMT_N"/>
    <property type="match status" value="1"/>
</dbReference>
<proteinExistence type="inferred from homology"/>
<dbReference type="EMBL" id="WIWT01000054">
    <property type="protein sequence ID" value="KAF3207106.1"/>
    <property type="molecule type" value="Genomic_DNA"/>
</dbReference>
<dbReference type="InterPro" id="IPR036477">
    <property type="entry name" value="Formyl_transf_N_sf"/>
</dbReference>
<reference evidence="5 6" key="1">
    <citation type="submission" date="2019-06" db="EMBL/GenBank/DDBJ databases">
        <authorList>
            <person name="Palmer J.M."/>
        </authorList>
    </citation>
    <scope>NUCLEOTIDE SEQUENCE [LARGE SCALE GENOMIC DNA]</scope>
    <source>
        <strain evidence="5 6">TWF191</strain>
        <strain evidence="4">TWF679</strain>
    </source>
</reference>
<dbReference type="Pfam" id="PF00551">
    <property type="entry name" value="Formyl_trans_N"/>
    <property type="match status" value="1"/>
</dbReference>
<dbReference type="Gene3D" id="3.40.50.12230">
    <property type="match status" value="1"/>
</dbReference>
<dbReference type="EMBL" id="WIPF01000049">
    <property type="protein sequence ID" value="KAF3219720.1"/>
    <property type="molecule type" value="Genomic_DNA"/>
</dbReference>
<dbReference type="Proteomes" id="UP000483672">
    <property type="component" value="Unassembled WGS sequence"/>
</dbReference>